<comment type="caution">
    <text evidence="6">The sequence shown here is derived from an EMBL/GenBank/DDBJ whole genome shotgun (WGS) entry which is preliminary data.</text>
</comment>
<evidence type="ECO:0000256" key="3">
    <source>
        <dbReference type="ARBA" id="ARBA00023163"/>
    </source>
</evidence>
<dbReference type="InterPro" id="IPR044295">
    <property type="entry name" value="BIM1/2/3"/>
</dbReference>
<dbReference type="AlphaFoldDB" id="A0A9R1VH29"/>
<feature type="region of interest" description="Disordered" evidence="5">
    <location>
        <begin position="170"/>
        <end position="209"/>
    </location>
</feature>
<comment type="subcellular location">
    <subcellularLocation>
        <location evidence="1">Nucleus</location>
    </subcellularLocation>
</comment>
<reference evidence="6 7" key="1">
    <citation type="journal article" date="2017" name="Nat. Commun.">
        <title>Genome assembly with in vitro proximity ligation data and whole-genome triplication in lettuce.</title>
        <authorList>
            <person name="Reyes-Chin-Wo S."/>
            <person name="Wang Z."/>
            <person name="Yang X."/>
            <person name="Kozik A."/>
            <person name="Arikit S."/>
            <person name="Song C."/>
            <person name="Xia L."/>
            <person name="Froenicke L."/>
            <person name="Lavelle D.O."/>
            <person name="Truco M.J."/>
            <person name="Xia R."/>
            <person name="Zhu S."/>
            <person name="Xu C."/>
            <person name="Xu H."/>
            <person name="Xu X."/>
            <person name="Cox K."/>
            <person name="Korf I."/>
            <person name="Meyers B.C."/>
            <person name="Michelmore R.W."/>
        </authorList>
    </citation>
    <scope>NUCLEOTIDE SEQUENCE [LARGE SCALE GENOMIC DNA]</scope>
    <source>
        <strain evidence="7">cv. Salinas</strain>
        <tissue evidence="6">Seedlings</tissue>
    </source>
</reference>
<protein>
    <recommendedName>
        <fullName evidence="8">BHLH domain-containing protein</fullName>
    </recommendedName>
</protein>
<name>A0A9R1VH29_LACSA</name>
<feature type="region of interest" description="Disordered" evidence="5">
    <location>
        <begin position="294"/>
        <end position="323"/>
    </location>
</feature>
<dbReference type="EMBL" id="NBSK02000005">
    <property type="protein sequence ID" value="KAJ0204645.1"/>
    <property type="molecule type" value="Genomic_DNA"/>
</dbReference>
<keyword evidence="3" id="KW-0804">Transcription</keyword>
<dbReference type="GO" id="GO:0003700">
    <property type="term" value="F:DNA-binding transcription factor activity"/>
    <property type="evidence" value="ECO:0007669"/>
    <property type="project" value="InterPro"/>
</dbReference>
<feature type="compositionally biased region" description="Polar residues" evidence="5">
    <location>
        <begin position="179"/>
        <end position="194"/>
    </location>
</feature>
<accession>A0A9R1VH29</accession>
<feature type="region of interest" description="Disordered" evidence="5">
    <location>
        <begin position="1"/>
        <end position="35"/>
    </location>
</feature>
<evidence type="ECO:0008006" key="8">
    <source>
        <dbReference type="Google" id="ProtNLM"/>
    </source>
</evidence>
<feature type="compositionally biased region" description="Polar residues" evidence="5">
    <location>
        <begin position="295"/>
        <end position="308"/>
    </location>
</feature>
<proteinExistence type="predicted"/>
<keyword evidence="4" id="KW-0539">Nucleus</keyword>
<dbReference type="GO" id="GO:0006351">
    <property type="term" value="P:DNA-templated transcription"/>
    <property type="evidence" value="ECO:0007669"/>
    <property type="project" value="InterPro"/>
</dbReference>
<dbReference type="GO" id="GO:0005634">
    <property type="term" value="C:nucleus"/>
    <property type="evidence" value="ECO:0007669"/>
    <property type="project" value="UniProtKB-SubCell"/>
</dbReference>
<organism evidence="6 7">
    <name type="scientific">Lactuca sativa</name>
    <name type="common">Garden lettuce</name>
    <dbReference type="NCBI Taxonomy" id="4236"/>
    <lineage>
        <taxon>Eukaryota</taxon>
        <taxon>Viridiplantae</taxon>
        <taxon>Streptophyta</taxon>
        <taxon>Embryophyta</taxon>
        <taxon>Tracheophyta</taxon>
        <taxon>Spermatophyta</taxon>
        <taxon>Magnoliopsida</taxon>
        <taxon>eudicotyledons</taxon>
        <taxon>Gunneridae</taxon>
        <taxon>Pentapetalae</taxon>
        <taxon>asterids</taxon>
        <taxon>campanulids</taxon>
        <taxon>Asterales</taxon>
        <taxon>Asteraceae</taxon>
        <taxon>Cichorioideae</taxon>
        <taxon>Cichorieae</taxon>
        <taxon>Lactucinae</taxon>
        <taxon>Lactuca</taxon>
    </lineage>
</organism>
<evidence type="ECO:0000256" key="2">
    <source>
        <dbReference type="ARBA" id="ARBA00023015"/>
    </source>
</evidence>
<feature type="compositionally biased region" description="Basic and acidic residues" evidence="5">
    <location>
        <begin position="199"/>
        <end position="209"/>
    </location>
</feature>
<dbReference type="PANTHER" id="PTHR46412">
    <property type="entry name" value="BES1-INTERACTING MYC-LIKE PROTEIN"/>
    <property type="match status" value="1"/>
</dbReference>
<dbReference type="PANTHER" id="PTHR46412:SF3">
    <property type="entry name" value="TRANSCRIPTION FACTOR BIM1"/>
    <property type="match status" value="1"/>
</dbReference>
<dbReference type="SUPFAM" id="SSF47459">
    <property type="entry name" value="HLH, helix-loop-helix DNA-binding domain"/>
    <property type="match status" value="1"/>
</dbReference>
<evidence type="ECO:0000256" key="1">
    <source>
        <dbReference type="ARBA" id="ARBA00004123"/>
    </source>
</evidence>
<evidence type="ECO:0000313" key="6">
    <source>
        <dbReference type="EMBL" id="KAJ0204645.1"/>
    </source>
</evidence>
<sequence>MEFSQPRPCGAQGAKPTHDFLSLYSPPQQDPTPSIPGIFAPSSIPITLINHHHHKDESITYGCGFLKTHDFFQPLDQQVEKEGNKFDHILPGGIATYSISQISSSSYSYMNMNQIQSQKVVPKAEGVEISGAQCQSSSINNNNDENSNCSSYTGSGFTFWEESNVNKGKSGKIGMPWMTSHSKAVNTGEKPNSPRSKHSATEQRRRSKINDRHVIEYIQFLQEKVNKYEDSYQGRNNKPPLNNIPTDEPQLPNGIISVSTMYSQGISSALTQALKSSGVDLSKANISVELDLGKRSSTNLKENESPSIEESGEGLKRLKRRRQ</sequence>
<dbReference type="GO" id="GO:0046983">
    <property type="term" value="F:protein dimerization activity"/>
    <property type="evidence" value="ECO:0007669"/>
    <property type="project" value="InterPro"/>
</dbReference>
<evidence type="ECO:0000313" key="7">
    <source>
        <dbReference type="Proteomes" id="UP000235145"/>
    </source>
</evidence>
<evidence type="ECO:0000256" key="5">
    <source>
        <dbReference type="SAM" id="MobiDB-lite"/>
    </source>
</evidence>
<dbReference type="Proteomes" id="UP000235145">
    <property type="component" value="Unassembled WGS sequence"/>
</dbReference>
<keyword evidence="2" id="KW-0805">Transcription regulation</keyword>
<evidence type="ECO:0000256" key="4">
    <source>
        <dbReference type="ARBA" id="ARBA00023242"/>
    </source>
</evidence>
<keyword evidence="7" id="KW-1185">Reference proteome</keyword>
<gene>
    <name evidence="6" type="ORF">LSAT_V11C500237590</name>
</gene>
<dbReference type="InterPro" id="IPR036638">
    <property type="entry name" value="HLH_DNA-bd_sf"/>
</dbReference>